<protein>
    <submittedName>
        <fullName evidence="3">Delphilin</fullName>
    </submittedName>
</protein>
<sequence length="625" mass="68811">SFSSQKGCLLVPGYDLYFHYHQISGWYYLLNESMARKKHLRAGSEAHITLGENHHPNPNSIECAPLTSQVCGQSPREVTGQDVMQFPAPGHFPVNNPVTNECGNGKLMAPNPITGNGVMHRSSPVVTSAVPQFWSNNAMQFQNPSFCSPIPPGSPQVAITVPKTNQALNNMHLFRFLLTRGPKGFGFTLSGGCPVYVSHVEPNSPALQAGVQPGDFIVAVDNINVSRSSTDSVVRIFRVAQNPIYLTVCRPTTVCIRTQSSPKNHGSKAFGNLFQRGCLSQLRKSASNDSMRLDCTGGIYQSVTRTTGLPSIPVYSGPAVAPYLDSGHTTKSTGPPAYPTLTFLPNSRSLYQLSPNPQGARVGKTPFPNSRTEMRLCDAAKGSINDQPRLLTPQVSSIPSNIPIAKPLMVYQSPVDNMNTNVHFEESRATIDVDNIGSMKQVPPSPTTPSVSRPSKISSSLSNPTTPSGQPLLTHSRLSSRGPSTLSTDQPIVDCLKYVSHVKQVDFRQHSSRLEHYGCLNLLESNCCSKVELLMFTDLILIAQRAPNHFFTVIKDPIYNKKICYVNIPPNASDQLILQYIDDHNHRQIVHFQGSNVREWLAWIQGHMVYNSNWWMNNIHCPVNF</sequence>
<evidence type="ECO:0000313" key="4">
    <source>
        <dbReference type="Proteomes" id="UP000728185"/>
    </source>
</evidence>
<gene>
    <name evidence="3" type="ORF">FBUS_01789</name>
</gene>
<proteinExistence type="predicted"/>
<dbReference type="InterPro" id="IPR001478">
    <property type="entry name" value="PDZ"/>
</dbReference>
<dbReference type="Proteomes" id="UP000728185">
    <property type="component" value="Unassembled WGS sequence"/>
</dbReference>
<dbReference type="InterPro" id="IPR036034">
    <property type="entry name" value="PDZ_sf"/>
</dbReference>
<dbReference type="OrthoDB" id="2272012at2759"/>
<feature type="compositionally biased region" description="Polar residues" evidence="1">
    <location>
        <begin position="467"/>
        <end position="487"/>
    </location>
</feature>
<feature type="domain" description="PDZ" evidence="2">
    <location>
        <begin position="175"/>
        <end position="252"/>
    </location>
</feature>
<dbReference type="AlphaFoldDB" id="A0A8E0S6B3"/>
<evidence type="ECO:0000256" key="1">
    <source>
        <dbReference type="SAM" id="MobiDB-lite"/>
    </source>
</evidence>
<dbReference type="PANTHER" id="PTHR46848:SF1">
    <property type="entry name" value="REGULATOR OF G-PROTEIN SIGNALING 3"/>
    <property type="match status" value="1"/>
</dbReference>
<feature type="region of interest" description="Disordered" evidence="1">
    <location>
        <begin position="432"/>
        <end position="487"/>
    </location>
</feature>
<reference evidence="3" key="1">
    <citation type="submission" date="2019-05" db="EMBL/GenBank/DDBJ databases">
        <title>Annotation for the trematode Fasciolopsis buski.</title>
        <authorList>
            <person name="Choi Y.-J."/>
        </authorList>
    </citation>
    <scope>NUCLEOTIDE SEQUENCE</scope>
    <source>
        <strain evidence="3">HT</strain>
        <tissue evidence="3">Whole worm</tissue>
    </source>
</reference>
<dbReference type="EMBL" id="LUCM01000404">
    <property type="protein sequence ID" value="KAA0200580.1"/>
    <property type="molecule type" value="Genomic_DNA"/>
</dbReference>
<dbReference type="GO" id="GO:0005886">
    <property type="term" value="C:plasma membrane"/>
    <property type="evidence" value="ECO:0007669"/>
    <property type="project" value="TreeGrafter"/>
</dbReference>
<dbReference type="PROSITE" id="PS50106">
    <property type="entry name" value="PDZ"/>
    <property type="match status" value="1"/>
</dbReference>
<feature type="non-terminal residue" evidence="3">
    <location>
        <position position="1"/>
    </location>
</feature>
<name>A0A8E0S6B3_9TREM</name>
<organism evidence="3 4">
    <name type="scientific">Fasciolopsis buskii</name>
    <dbReference type="NCBI Taxonomy" id="27845"/>
    <lineage>
        <taxon>Eukaryota</taxon>
        <taxon>Metazoa</taxon>
        <taxon>Spiralia</taxon>
        <taxon>Lophotrochozoa</taxon>
        <taxon>Platyhelminthes</taxon>
        <taxon>Trematoda</taxon>
        <taxon>Digenea</taxon>
        <taxon>Plagiorchiida</taxon>
        <taxon>Echinostomata</taxon>
        <taxon>Echinostomatoidea</taxon>
        <taxon>Fasciolidae</taxon>
        <taxon>Fasciolopsis</taxon>
    </lineage>
</organism>
<keyword evidence="4" id="KW-1185">Reference proteome</keyword>
<evidence type="ECO:0000259" key="2">
    <source>
        <dbReference type="PROSITE" id="PS50106"/>
    </source>
</evidence>
<comment type="caution">
    <text evidence="3">The sequence shown here is derived from an EMBL/GenBank/DDBJ whole genome shotgun (WGS) entry which is preliminary data.</text>
</comment>
<dbReference type="PANTHER" id="PTHR46848">
    <property type="entry name" value="REGULATOR OF G-PROTEIN SIGNALING 3"/>
    <property type="match status" value="1"/>
</dbReference>
<feature type="compositionally biased region" description="Low complexity" evidence="1">
    <location>
        <begin position="448"/>
        <end position="466"/>
    </location>
</feature>
<dbReference type="GO" id="GO:0005634">
    <property type="term" value="C:nucleus"/>
    <property type="evidence" value="ECO:0007669"/>
    <property type="project" value="TreeGrafter"/>
</dbReference>
<dbReference type="Pfam" id="PF17820">
    <property type="entry name" value="PDZ_6"/>
    <property type="match status" value="1"/>
</dbReference>
<accession>A0A8E0S6B3</accession>
<evidence type="ECO:0000313" key="3">
    <source>
        <dbReference type="EMBL" id="KAA0200580.1"/>
    </source>
</evidence>
<dbReference type="SMART" id="SM00228">
    <property type="entry name" value="PDZ"/>
    <property type="match status" value="1"/>
</dbReference>
<dbReference type="InterPro" id="IPR041489">
    <property type="entry name" value="PDZ_6"/>
</dbReference>
<dbReference type="Gene3D" id="2.30.42.10">
    <property type="match status" value="1"/>
</dbReference>
<dbReference type="SUPFAM" id="SSF50156">
    <property type="entry name" value="PDZ domain-like"/>
    <property type="match status" value="1"/>
</dbReference>